<feature type="domain" description="DUF4367" evidence="2">
    <location>
        <begin position="211"/>
        <end position="319"/>
    </location>
</feature>
<gene>
    <name evidence="3" type="ORF">CLOACE_09480</name>
</gene>
<evidence type="ECO:0000259" key="2">
    <source>
        <dbReference type="Pfam" id="PF14285"/>
    </source>
</evidence>
<evidence type="ECO:0000256" key="1">
    <source>
        <dbReference type="SAM" id="Phobius"/>
    </source>
</evidence>
<evidence type="ECO:0000313" key="4">
    <source>
        <dbReference type="Proteomes" id="UP000175744"/>
    </source>
</evidence>
<dbReference type="STRING" id="1121290.CLAOCE_09480"/>
<dbReference type="RefSeq" id="WP_070109891.1">
    <property type="nucleotide sequence ID" value="NZ_LZFO01000010.1"/>
</dbReference>
<feature type="transmembrane region" description="Helical" evidence="1">
    <location>
        <begin position="81"/>
        <end position="99"/>
    </location>
</feature>
<dbReference type="AlphaFoldDB" id="A0A1E8EZN7"/>
<protein>
    <recommendedName>
        <fullName evidence="2">DUF4367 domain-containing protein</fullName>
    </recommendedName>
</protein>
<dbReference type="InterPro" id="IPR025377">
    <property type="entry name" value="DUF4367"/>
</dbReference>
<evidence type="ECO:0000313" key="3">
    <source>
        <dbReference type="EMBL" id="OFI06606.1"/>
    </source>
</evidence>
<dbReference type="Proteomes" id="UP000175744">
    <property type="component" value="Unassembled WGS sequence"/>
</dbReference>
<dbReference type="PATRIC" id="fig|1121290.3.peg.952"/>
<dbReference type="OrthoDB" id="2544256at2"/>
<keyword evidence="1" id="KW-0472">Membrane</keyword>
<dbReference type="EMBL" id="LZFO01000010">
    <property type="protein sequence ID" value="OFI06606.1"/>
    <property type="molecule type" value="Genomic_DNA"/>
</dbReference>
<accession>A0A1E8EZN7</accession>
<dbReference type="Pfam" id="PF14285">
    <property type="entry name" value="DUF4367"/>
    <property type="match status" value="1"/>
</dbReference>
<name>A0A1E8EZN7_9CLOT</name>
<reference evidence="3 4" key="1">
    <citation type="submission" date="2016-06" db="EMBL/GenBank/DDBJ databases">
        <title>Genome sequence of Clostridium acetireducens DSM 10703.</title>
        <authorList>
            <person name="Poehlein A."/>
            <person name="Fluechter S."/>
            <person name="Duerre P."/>
            <person name="Daniel R."/>
        </authorList>
    </citation>
    <scope>NUCLEOTIDE SEQUENCE [LARGE SCALE GENOMIC DNA]</scope>
    <source>
        <strain evidence="3 4">DSM 10703</strain>
    </source>
</reference>
<sequence length="320" mass="36144">MNKKSIEDKFSIDIDAYFNGIQEPTESNSKEYNELLNFSKTLANEDFSKNSNKEKVFDKTLKNINEYRGGNIMKKSNKMKFTAKIASLIGIGIISISLIQPAHARNLADKVIKTISLGHVSIIQTESPKIEKLSVPKELKGKIFDKDGKPIEIFTKDFSGKLYTAKGEEIDSISNNKIITVAEQEKIEKDTMLIVKDPTKLNKYTCFNVILPSYLPKDYKFDKATFYKDAKGVNNSKSIDLCFTNSKGKSIYMQQRFACEETKCEGGTDGKIEKIKINGVNAVISDNRSIDWEYKNVIYFLSGMGEISRNDLIKIAKSIK</sequence>
<keyword evidence="1" id="KW-1133">Transmembrane helix</keyword>
<comment type="caution">
    <text evidence="3">The sequence shown here is derived from an EMBL/GenBank/DDBJ whole genome shotgun (WGS) entry which is preliminary data.</text>
</comment>
<keyword evidence="4" id="KW-1185">Reference proteome</keyword>
<organism evidence="3 4">
    <name type="scientific">Clostridium acetireducens DSM 10703</name>
    <dbReference type="NCBI Taxonomy" id="1121290"/>
    <lineage>
        <taxon>Bacteria</taxon>
        <taxon>Bacillati</taxon>
        <taxon>Bacillota</taxon>
        <taxon>Clostridia</taxon>
        <taxon>Eubacteriales</taxon>
        <taxon>Clostridiaceae</taxon>
        <taxon>Clostridium</taxon>
    </lineage>
</organism>
<proteinExistence type="predicted"/>
<keyword evidence="1" id="KW-0812">Transmembrane</keyword>